<dbReference type="STRING" id="568069.A0A1J1J0I7"/>
<feature type="binding site" evidence="8">
    <location>
        <position position="117"/>
    </location>
    <ligand>
        <name>S-adenosyl-L-methionine</name>
        <dbReference type="ChEBI" id="CHEBI:59789"/>
    </ligand>
</feature>
<dbReference type="Pfam" id="PF07780">
    <property type="entry name" value="Spb1_C"/>
    <property type="match status" value="1"/>
</dbReference>
<dbReference type="PROSITE" id="PS50157">
    <property type="entry name" value="ZINC_FINGER_C2H2_2"/>
    <property type="match status" value="5"/>
</dbReference>
<dbReference type="GO" id="GO:0008650">
    <property type="term" value="F:rRNA (uridine-2'-O-)-methyltransferase activity"/>
    <property type="evidence" value="ECO:0007669"/>
    <property type="project" value="TreeGrafter"/>
</dbReference>
<feature type="region of interest" description="Disordered" evidence="10">
    <location>
        <begin position="1234"/>
        <end position="1259"/>
    </location>
</feature>
<feature type="active site" description="Proton acceptor" evidence="8">
    <location>
        <position position="157"/>
    </location>
</feature>
<feature type="region of interest" description="Disordered" evidence="10">
    <location>
        <begin position="574"/>
        <end position="633"/>
    </location>
</feature>
<comment type="similarity">
    <text evidence="8">Belongs to the class I-like SAM-binding methyltransferase superfamily. RNA methyltransferase RlmE family. SPB1 subfamily.</text>
</comment>
<dbReference type="EMBL" id="CVRI01000066">
    <property type="protein sequence ID" value="CRL05911.1"/>
    <property type="molecule type" value="Genomic_DNA"/>
</dbReference>
<name>A0A1J1J0I7_9DIPT</name>
<organism evidence="12 13">
    <name type="scientific">Clunio marinus</name>
    <dbReference type="NCBI Taxonomy" id="568069"/>
    <lineage>
        <taxon>Eukaryota</taxon>
        <taxon>Metazoa</taxon>
        <taxon>Ecdysozoa</taxon>
        <taxon>Arthropoda</taxon>
        <taxon>Hexapoda</taxon>
        <taxon>Insecta</taxon>
        <taxon>Pterygota</taxon>
        <taxon>Neoptera</taxon>
        <taxon>Endopterygota</taxon>
        <taxon>Diptera</taxon>
        <taxon>Nematocera</taxon>
        <taxon>Chironomoidea</taxon>
        <taxon>Chironomidae</taxon>
        <taxon>Clunio</taxon>
    </lineage>
</organism>
<dbReference type="InterPro" id="IPR028589">
    <property type="entry name" value="SPB1-like"/>
</dbReference>
<dbReference type="GO" id="GO:0000466">
    <property type="term" value="P:maturation of 5.8S rRNA from tricistronic rRNA transcript (SSU-rRNA, 5.8S rRNA, LSU-rRNA)"/>
    <property type="evidence" value="ECO:0007669"/>
    <property type="project" value="TreeGrafter"/>
</dbReference>
<dbReference type="GO" id="GO:0005730">
    <property type="term" value="C:nucleolus"/>
    <property type="evidence" value="ECO:0007669"/>
    <property type="project" value="UniProtKB-SubCell"/>
</dbReference>
<evidence type="ECO:0000256" key="9">
    <source>
        <dbReference type="PROSITE-ProRule" id="PRU00042"/>
    </source>
</evidence>
<feature type="domain" description="C2H2-type" evidence="11">
    <location>
        <begin position="983"/>
        <end position="1010"/>
    </location>
</feature>
<dbReference type="Proteomes" id="UP000183832">
    <property type="component" value="Unassembled WGS sequence"/>
</dbReference>
<evidence type="ECO:0000256" key="2">
    <source>
        <dbReference type="ARBA" id="ARBA00022517"/>
    </source>
</evidence>
<keyword evidence="9" id="KW-0479">Metal-binding</keyword>
<evidence type="ECO:0000256" key="4">
    <source>
        <dbReference type="ARBA" id="ARBA00022603"/>
    </source>
</evidence>
<dbReference type="InterPro" id="IPR024576">
    <property type="entry name" value="rRNA_MeTfrase_Spb1_DUF3381"/>
</dbReference>
<feature type="compositionally biased region" description="Acidic residues" evidence="10">
    <location>
        <begin position="464"/>
        <end position="476"/>
    </location>
</feature>
<comment type="catalytic activity">
    <reaction evidence="8">
        <text>a ribonucleotide in rRNA + S-adenosyl-L-methionine = a 2'-O-methylribonucleotide in rRNA + S-adenosyl-L-homocysteine + H(+)</text>
        <dbReference type="Rhea" id="RHEA:48628"/>
        <dbReference type="Rhea" id="RHEA-COMP:12164"/>
        <dbReference type="Rhea" id="RHEA-COMP:12165"/>
        <dbReference type="ChEBI" id="CHEBI:15378"/>
        <dbReference type="ChEBI" id="CHEBI:57856"/>
        <dbReference type="ChEBI" id="CHEBI:59789"/>
        <dbReference type="ChEBI" id="CHEBI:90675"/>
        <dbReference type="ChEBI" id="CHEBI:90676"/>
    </reaction>
</comment>
<keyword evidence="2 8" id="KW-0690">Ribosome biogenesis</keyword>
<evidence type="ECO:0000256" key="6">
    <source>
        <dbReference type="ARBA" id="ARBA00022691"/>
    </source>
</evidence>
<feature type="region of interest" description="Disordered" evidence="10">
    <location>
        <begin position="430"/>
        <end position="512"/>
    </location>
</feature>
<feature type="binding site" evidence="8">
    <location>
        <position position="58"/>
    </location>
    <ligand>
        <name>S-adenosyl-L-methionine</name>
        <dbReference type="ChEBI" id="CHEBI:59789"/>
    </ligand>
</feature>
<feature type="domain" description="C2H2-type" evidence="11">
    <location>
        <begin position="923"/>
        <end position="951"/>
    </location>
</feature>
<dbReference type="Pfam" id="PF11861">
    <property type="entry name" value="DUF3381"/>
    <property type="match status" value="1"/>
</dbReference>
<dbReference type="SMART" id="SM00355">
    <property type="entry name" value="ZnF_C2H2"/>
    <property type="match status" value="7"/>
</dbReference>
<keyword evidence="8" id="KW-0175">Coiled coil</keyword>
<feature type="compositionally biased region" description="Basic and acidic residues" evidence="10">
    <location>
        <begin position="1165"/>
        <end position="1190"/>
    </location>
</feature>
<feature type="binding site" evidence="8">
    <location>
        <position position="76"/>
    </location>
    <ligand>
        <name>S-adenosyl-L-methionine</name>
        <dbReference type="ChEBI" id="CHEBI:59789"/>
    </ligand>
</feature>
<keyword evidence="13" id="KW-1185">Reference proteome</keyword>
<dbReference type="GO" id="GO:0016435">
    <property type="term" value="F:rRNA (guanine) methyltransferase activity"/>
    <property type="evidence" value="ECO:0007669"/>
    <property type="project" value="TreeGrafter"/>
</dbReference>
<evidence type="ECO:0000256" key="8">
    <source>
        <dbReference type="HAMAP-Rule" id="MF_03163"/>
    </source>
</evidence>
<dbReference type="SUPFAM" id="SSF57667">
    <property type="entry name" value="beta-beta-alpha zinc fingers"/>
    <property type="match status" value="2"/>
</dbReference>
<dbReference type="HAMAP" id="MF_03163">
    <property type="entry name" value="RNA_methyltr_E_SPB1"/>
    <property type="match status" value="1"/>
</dbReference>
<dbReference type="GO" id="GO:0030687">
    <property type="term" value="C:preribosome, large subunit precursor"/>
    <property type="evidence" value="ECO:0007669"/>
    <property type="project" value="TreeGrafter"/>
</dbReference>
<sequence length="1276" mass="147981">MGKKTKVGKDRRDKFYQLAKETGFRSRAAFKLIQLNRRFGFLQQSQVCVDLCAAPGGWMQVAKQNMPVSSIVVGIDLFPIKPIAGCISLTEDITTDKCRQSLTKELKTWKADVILNDGAPNVGRNWLFDAYQQICLALSAVKLSTEFLRPGGWFVTKVFRSKDYNAFIWVLKQLFKKVYATKPSASRKESAEIFIVCQGYKAPTKIDPRFLDPKYVFEELEIEPTTKIDLLKEQKSIKKPKAVGYESIDLRRIVTASDFLKAENALDVLQIATEIKIDNPKIDEHKETSTEIKECFKDIKVLGRKDLKDIIKWWKRLKPELYPTAVEETEASTSKQSENEEITEETQEEIELEEMDKYIEDLKLEEQREEKRKKKKANKERSKLDQKLALKMVIKGDSGPQETQDENIFNLREIKDKKVLEKFVDGAGVVKKRERKKKNESKLVAYDPDELNDEEAHIPTITSDVDDDSDEIEEDLGLGKQSDDEDEDDNWNLRSTSKNGVAENVQAGGVLKRNRNPLLTDLDYRDKDSKRIQKAQLWFEKDAFKDMMKTEDGDQDLDLDSLVKNYKKKGIEVIGEPDKPDLSKLGKKARRRAKHDETGKSKEAESSSDDSDDENHAPPSDDEDVNETEPKVKKIKLNEEELAIGQLMITSRKMKRDLIDGAWNRYMFNDDKLPDWFVEDEKKAMKKSLPVSGDLVESYRKNLTEFNTRSIKKVMEAKARKKRQNKKKMEKITKKAENIMENADQTGQEKVRMLKKLYKKAEKKKQEVTYVVAKKTGIAGKKVRRPAGVQGRFKVVDPRLKKDMRESSVVHHKIKAEWTKSSEQENYDNSSSGSDKLEIVEDESCETSETSGKIKILEQIVLYPSKKLIKCHYCDKSFNKAVFEEHQKIHQVTFFECPDCDKKFRRKSSLRKHSYFHKGKFKYECAECSVFFVDVTKFERHKMTKHKTDSIRYKCEEPNCEKSFSNYQYLKRHQVTHSDDYKYKCSMCDQKFKWMTALQHHKATHPENKTYFECNECYKPFYNQRTFERHQKIHKNIKYKCILCTAVASNRKDNIRRHIRHLHPEVERSEISSKIATIEDLTDISIDRDNNDNGDEYDDESADVDTSVSEPRYTPVIIDDATLSEEVICIETPPSPPKSLPIINNRVNVIQSVGNPQKLQAVVEQQKETPSEVFREETSQPRKTTKDYESEIKLPPKKKAIAISGTNISSTNSTAFAKPKYDPIQHYRKILLGFSKDEDPPTTIEDNNEEEEAEEEPQVFPIHWRKRTSQNFLFRH</sequence>
<evidence type="ECO:0000256" key="10">
    <source>
        <dbReference type="SAM" id="MobiDB-lite"/>
    </source>
</evidence>
<protein>
    <recommendedName>
        <fullName evidence="8">Putative rRNA methyltransferase</fullName>
        <ecNumber evidence="8">2.1.1.-</ecNumber>
    </recommendedName>
    <alternativeName>
        <fullName evidence="8">2'-O-ribose RNA methyltransferase SPB1 homolog</fullName>
    </alternativeName>
</protein>
<dbReference type="HAMAP" id="MF_01547">
    <property type="entry name" value="RNA_methyltr_E"/>
    <property type="match status" value="1"/>
</dbReference>
<feature type="domain" description="C2H2-type" evidence="11">
    <location>
        <begin position="895"/>
        <end position="922"/>
    </location>
</feature>
<dbReference type="Gene3D" id="3.30.160.60">
    <property type="entry name" value="Classic Zinc Finger"/>
    <property type="match status" value="3"/>
</dbReference>
<keyword evidence="4 8" id="KW-0489">Methyltransferase</keyword>
<keyword evidence="9" id="KW-0862">Zinc</keyword>
<dbReference type="Gene3D" id="3.40.50.150">
    <property type="entry name" value="Vaccinia Virus protein VP39"/>
    <property type="match status" value="1"/>
</dbReference>
<evidence type="ECO:0000313" key="12">
    <source>
        <dbReference type="EMBL" id="CRL05911.1"/>
    </source>
</evidence>
<dbReference type="PANTHER" id="PTHR10920:SF13">
    <property type="entry name" value="PRE-RRNA 2'-O-RIBOSE RNA METHYLTRANSFERASE FTSJ3"/>
    <property type="match status" value="1"/>
</dbReference>
<dbReference type="AlphaFoldDB" id="A0A1J1J0I7"/>
<dbReference type="FunFam" id="3.40.50.150:FF:000004">
    <property type="entry name" value="AdoMet-dependent rRNA methyltransferase SPB1"/>
    <property type="match status" value="1"/>
</dbReference>
<gene>
    <name evidence="12" type="ORF">CLUMA_CG019049</name>
</gene>
<dbReference type="InterPro" id="IPR015507">
    <property type="entry name" value="rRNA-MeTfrase_E"/>
</dbReference>
<keyword evidence="5 8" id="KW-0808">Transferase</keyword>
<feature type="compositionally biased region" description="Basic and acidic residues" evidence="10">
    <location>
        <begin position="594"/>
        <end position="605"/>
    </location>
</feature>
<dbReference type="PANTHER" id="PTHR10920">
    <property type="entry name" value="RIBOSOMAL RNA METHYLTRANSFERASE"/>
    <property type="match status" value="1"/>
</dbReference>
<dbReference type="InterPro" id="IPR036236">
    <property type="entry name" value="Znf_C2H2_sf"/>
</dbReference>
<dbReference type="Pfam" id="PF00096">
    <property type="entry name" value="zf-C2H2"/>
    <property type="match status" value="3"/>
</dbReference>
<dbReference type="GO" id="GO:0000463">
    <property type="term" value="P:maturation of LSU-rRNA from tricistronic rRNA transcript (SSU-rRNA, 5.8S rRNA, LSU-rRNA)"/>
    <property type="evidence" value="ECO:0007669"/>
    <property type="project" value="TreeGrafter"/>
</dbReference>
<keyword evidence="6 8" id="KW-0949">S-adenosyl-L-methionine</keyword>
<accession>A0A1J1J0I7</accession>
<dbReference type="InterPro" id="IPR013087">
    <property type="entry name" value="Znf_C2H2_type"/>
</dbReference>
<keyword evidence="3 8" id="KW-0698">rRNA processing</keyword>
<feature type="binding site" evidence="8">
    <location>
        <position position="56"/>
    </location>
    <ligand>
        <name>S-adenosyl-L-methionine</name>
        <dbReference type="ChEBI" id="CHEBI:59789"/>
    </ligand>
</feature>
<feature type="region of interest" description="Disordered" evidence="10">
    <location>
        <begin position="1164"/>
        <end position="1190"/>
    </location>
</feature>
<evidence type="ECO:0000256" key="5">
    <source>
        <dbReference type="ARBA" id="ARBA00022679"/>
    </source>
</evidence>
<dbReference type="InterPro" id="IPR050082">
    <property type="entry name" value="RNA_methyltr_RlmE"/>
</dbReference>
<feature type="domain" description="C2H2-type" evidence="11">
    <location>
        <begin position="953"/>
        <end position="982"/>
    </location>
</feature>
<evidence type="ECO:0000313" key="13">
    <source>
        <dbReference type="Proteomes" id="UP000183832"/>
    </source>
</evidence>
<comment type="function">
    <text evidence="8">Probable methyltransferase involved in the maturation of rRNA and in the biogenesis of ribosomal subunits.</text>
</comment>
<dbReference type="InterPro" id="IPR029063">
    <property type="entry name" value="SAM-dependent_MTases_sf"/>
</dbReference>
<feature type="compositionally biased region" description="Acidic residues" evidence="10">
    <location>
        <begin position="1246"/>
        <end position="1257"/>
    </location>
</feature>
<dbReference type="GO" id="GO:0008270">
    <property type="term" value="F:zinc ion binding"/>
    <property type="evidence" value="ECO:0007669"/>
    <property type="project" value="UniProtKB-KW"/>
</dbReference>
<dbReference type="SUPFAM" id="SSF53335">
    <property type="entry name" value="S-adenosyl-L-methionine-dependent methyltransferases"/>
    <property type="match status" value="1"/>
</dbReference>
<dbReference type="Pfam" id="PF01728">
    <property type="entry name" value="FtsJ"/>
    <property type="match status" value="1"/>
</dbReference>
<keyword evidence="7 8" id="KW-0539">Nucleus</keyword>
<dbReference type="OrthoDB" id="1287559at2759"/>
<feature type="coiled-coil region" evidence="8">
    <location>
        <begin position="712"/>
        <end position="749"/>
    </location>
</feature>
<dbReference type="PROSITE" id="PS00028">
    <property type="entry name" value="ZINC_FINGER_C2H2_1"/>
    <property type="match status" value="4"/>
</dbReference>
<proteinExistence type="inferred from homology"/>
<comment type="subcellular location">
    <subcellularLocation>
        <location evidence="1 8">Nucleus</location>
        <location evidence="1 8">Nucleolus</location>
    </subcellularLocation>
</comment>
<feature type="domain" description="C2H2-type" evidence="11">
    <location>
        <begin position="1012"/>
        <end position="1039"/>
    </location>
</feature>
<evidence type="ECO:0000259" key="11">
    <source>
        <dbReference type="PROSITE" id="PS50157"/>
    </source>
</evidence>
<feature type="compositionally biased region" description="Acidic residues" evidence="10">
    <location>
        <begin position="339"/>
        <end position="349"/>
    </location>
</feature>
<dbReference type="InterPro" id="IPR002877">
    <property type="entry name" value="RNA_MeTrfase_FtsJ_dom"/>
</dbReference>
<evidence type="ECO:0000256" key="3">
    <source>
        <dbReference type="ARBA" id="ARBA00022552"/>
    </source>
</evidence>
<keyword evidence="9" id="KW-0863">Zinc-finger</keyword>
<evidence type="ECO:0000256" key="7">
    <source>
        <dbReference type="ARBA" id="ARBA00023242"/>
    </source>
</evidence>
<feature type="compositionally biased region" description="Basic residues" evidence="10">
    <location>
        <begin position="430"/>
        <end position="439"/>
    </location>
</feature>
<reference evidence="12 13" key="1">
    <citation type="submission" date="2015-04" db="EMBL/GenBank/DDBJ databases">
        <authorList>
            <person name="Syromyatnikov M.Y."/>
            <person name="Popov V.N."/>
        </authorList>
    </citation>
    <scope>NUCLEOTIDE SEQUENCE [LARGE SCALE GENOMIC DNA]</scope>
</reference>
<feature type="region of interest" description="Disordered" evidence="10">
    <location>
        <begin position="1085"/>
        <end position="1108"/>
    </location>
</feature>
<feature type="binding site" evidence="8">
    <location>
        <position position="92"/>
    </location>
    <ligand>
        <name>S-adenosyl-L-methionine</name>
        <dbReference type="ChEBI" id="CHEBI:59789"/>
    </ligand>
</feature>
<feature type="region of interest" description="Disordered" evidence="10">
    <location>
        <begin position="327"/>
        <end position="349"/>
    </location>
</feature>
<feature type="compositionally biased region" description="Acidic residues" evidence="10">
    <location>
        <begin position="1092"/>
        <end position="1103"/>
    </location>
</feature>
<evidence type="ECO:0000256" key="1">
    <source>
        <dbReference type="ARBA" id="ARBA00004604"/>
    </source>
</evidence>
<dbReference type="EC" id="2.1.1.-" evidence="8"/>
<dbReference type="InterPro" id="IPR012920">
    <property type="entry name" value="rRNA_MeTfrase_SPB1-like_C"/>
</dbReference>